<dbReference type="InterPro" id="IPR005693">
    <property type="entry name" value="Mce"/>
</dbReference>
<dbReference type="PANTHER" id="PTHR33371:SF4">
    <property type="entry name" value="INTERMEMBRANE PHOSPHOLIPID TRANSPORT SYSTEM BINDING PROTEIN MLAD"/>
    <property type="match status" value="1"/>
</dbReference>
<dbReference type="EMBL" id="MVHS01000015">
    <property type="protein sequence ID" value="ORA71228.1"/>
    <property type="molecule type" value="Genomic_DNA"/>
</dbReference>
<dbReference type="NCBIfam" id="TIGR00996">
    <property type="entry name" value="Mtu_fam_mce"/>
    <property type="match status" value="1"/>
</dbReference>
<gene>
    <name evidence="1" type="ORF">BST26_09070</name>
</gene>
<dbReference type="OrthoDB" id="4516955at2"/>
<protein>
    <submittedName>
        <fullName evidence="1">Mammalian cell entry protein</fullName>
    </submittedName>
</protein>
<dbReference type="STRING" id="444597.BST26_09070"/>
<sequence length="381" mass="40118">MAKRNIPTPSRRAAVVGILLVLCVIALIVVDMPGHGRKPMTITAQFPDAVGLYAGNQVAVLGMPVGKVVSVTPKDQFVEVVLEVDPDIDIPANVQAVTVSTSLLTDRHVELTPPYRTGAKLADGDVLGLSRTRTPVEFDRTLAMADKLSRSLGGDGKGQGPLADLIAIGDKVATGSGQDLKATLSRLSDALRLSNDGGAATRRNIQAIAGNLAELTTAAADNDTTIRQFGSQIRQLTDIAADQNLGAGKAGAQLNQALAEVTTLLVDNRDKIKSTIKDSGALLGTLADKQRELSEVLDVLPMLGDNIYATIDRNVGAFRVHPLLDKLMLNGQMVKEVCNLAGMKDLGCNTGTINDYSPDFGANFFAESMTGLLANMAGPPR</sequence>
<dbReference type="Proteomes" id="UP000192801">
    <property type="component" value="Unassembled WGS sequence"/>
</dbReference>
<dbReference type="Pfam" id="PF02470">
    <property type="entry name" value="MlaD"/>
    <property type="match status" value="1"/>
</dbReference>
<proteinExistence type="predicted"/>
<dbReference type="InterPro" id="IPR052336">
    <property type="entry name" value="MlaD_Phospholipid_Transporter"/>
</dbReference>
<accession>A0A1X0DFT3</accession>
<dbReference type="GO" id="GO:0005576">
    <property type="term" value="C:extracellular region"/>
    <property type="evidence" value="ECO:0007669"/>
    <property type="project" value="TreeGrafter"/>
</dbReference>
<comment type="caution">
    <text evidence="1">The sequence shown here is derived from an EMBL/GenBank/DDBJ whole genome shotgun (WGS) entry which is preliminary data.</text>
</comment>
<dbReference type="InterPro" id="IPR003399">
    <property type="entry name" value="Mce/MlaD"/>
</dbReference>
<keyword evidence="2" id="KW-1185">Reference proteome</keyword>
<dbReference type="AlphaFoldDB" id="A0A1X0DFT3"/>
<name>A0A1X0DFT3_9MYCO</name>
<reference evidence="1 2" key="1">
    <citation type="submission" date="2016-12" db="EMBL/GenBank/DDBJ databases">
        <title>The new phylogeny of genus Mycobacterium.</title>
        <authorList>
            <person name="Tortoli E."/>
            <person name="Trovato A."/>
            <person name="Cirillo D.M."/>
        </authorList>
    </citation>
    <scope>NUCLEOTIDE SEQUENCE [LARGE SCALE GENOMIC DNA]</scope>
    <source>
        <strain evidence="1 2">DSM 45130</strain>
    </source>
</reference>
<organism evidence="1 2">
    <name type="scientific">Mycolicibacterium insubricum</name>
    <dbReference type="NCBI Taxonomy" id="444597"/>
    <lineage>
        <taxon>Bacteria</taxon>
        <taxon>Bacillati</taxon>
        <taxon>Actinomycetota</taxon>
        <taxon>Actinomycetes</taxon>
        <taxon>Mycobacteriales</taxon>
        <taxon>Mycobacteriaceae</taxon>
        <taxon>Mycolicibacterium</taxon>
    </lineage>
</organism>
<evidence type="ECO:0000313" key="2">
    <source>
        <dbReference type="Proteomes" id="UP000192801"/>
    </source>
</evidence>
<dbReference type="PANTHER" id="PTHR33371">
    <property type="entry name" value="INTERMEMBRANE PHOSPHOLIPID TRANSPORT SYSTEM BINDING PROTEIN MLAD-RELATED"/>
    <property type="match status" value="1"/>
</dbReference>
<evidence type="ECO:0000313" key="1">
    <source>
        <dbReference type="EMBL" id="ORA71228.1"/>
    </source>
</evidence>
<dbReference type="RefSeq" id="WP_083030438.1">
    <property type="nucleotide sequence ID" value="NZ_AP022618.1"/>
</dbReference>